<dbReference type="PANTHER" id="PTHR22930:SF289">
    <property type="entry name" value="DDE TNP4 DOMAIN-CONTAINING PROTEIN-RELATED"/>
    <property type="match status" value="1"/>
</dbReference>
<keyword evidence="6" id="KW-0378">Hydrolase</keyword>
<evidence type="ECO:0000256" key="5">
    <source>
        <dbReference type="ARBA" id="ARBA00022723"/>
    </source>
</evidence>
<comment type="subcellular location">
    <subcellularLocation>
        <location evidence="2">Nucleus</location>
    </subcellularLocation>
</comment>
<comment type="cofactor">
    <cofactor evidence="1">
        <name>a divalent metal cation</name>
        <dbReference type="ChEBI" id="CHEBI:60240"/>
    </cofactor>
</comment>
<dbReference type="InterPro" id="IPR045249">
    <property type="entry name" value="HARBI1-like"/>
</dbReference>
<reference evidence="10" key="1">
    <citation type="submission" date="2025-08" db="UniProtKB">
        <authorList>
            <consortium name="RefSeq"/>
        </authorList>
    </citation>
    <scope>IDENTIFICATION</scope>
    <source>
        <tissue evidence="10">Whole Larva</tissue>
    </source>
</reference>
<protein>
    <submittedName>
        <fullName evidence="10">Uncharacterized protein LOC108567998</fullName>
    </submittedName>
</protein>
<evidence type="ECO:0000313" key="10">
    <source>
        <dbReference type="RefSeq" id="XP_017784326.1"/>
    </source>
</evidence>
<evidence type="ECO:0000313" key="9">
    <source>
        <dbReference type="Proteomes" id="UP000695000"/>
    </source>
</evidence>
<evidence type="ECO:0000256" key="7">
    <source>
        <dbReference type="ARBA" id="ARBA00023242"/>
    </source>
</evidence>
<evidence type="ECO:0000256" key="2">
    <source>
        <dbReference type="ARBA" id="ARBA00004123"/>
    </source>
</evidence>
<accession>A0ABM1NBX6</accession>
<keyword evidence="7" id="KW-0539">Nucleus</keyword>
<keyword evidence="4" id="KW-0540">Nuclease</keyword>
<organism evidence="9 10">
    <name type="scientific">Nicrophorus vespilloides</name>
    <name type="common">Boreal carrion beetle</name>
    <dbReference type="NCBI Taxonomy" id="110193"/>
    <lineage>
        <taxon>Eukaryota</taxon>
        <taxon>Metazoa</taxon>
        <taxon>Ecdysozoa</taxon>
        <taxon>Arthropoda</taxon>
        <taxon>Hexapoda</taxon>
        <taxon>Insecta</taxon>
        <taxon>Pterygota</taxon>
        <taxon>Neoptera</taxon>
        <taxon>Endopterygota</taxon>
        <taxon>Coleoptera</taxon>
        <taxon>Polyphaga</taxon>
        <taxon>Staphyliniformia</taxon>
        <taxon>Silphidae</taxon>
        <taxon>Nicrophorinae</taxon>
        <taxon>Nicrophorus</taxon>
    </lineage>
</organism>
<evidence type="ECO:0000256" key="3">
    <source>
        <dbReference type="ARBA" id="ARBA00006958"/>
    </source>
</evidence>
<proteinExistence type="inferred from homology"/>
<evidence type="ECO:0000256" key="1">
    <source>
        <dbReference type="ARBA" id="ARBA00001968"/>
    </source>
</evidence>
<evidence type="ECO:0000259" key="8">
    <source>
        <dbReference type="Pfam" id="PF13359"/>
    </source>
</evidence>
<feature type="domain" description="DDE Tnp4" evidence="8">
    <location>
        <begin position="157"/>
        <end position="307"/>
    </location>
</feature>
<dbReference type="Pfam" id="PF13359">
    <property type="entry name" value="DDE_Tnp_4"/>
    <property type="match status" value="1"/>
</dbReference>
<sequence>MPSSSSSSSSSASNSDEENEDFGRQLKLYRKSNNYFELYSDDEFFASFRLSKTVVRTILDDIEHLIKVPNQRGGCIKPMHQLLLTLRFYALGNVLKTVGDFIGVSKASASRIVLRVTNAIVSLRSKYIKMPETQLEMKQIAENFHRRSRISNVIGSMDCTFIRIQFPGVEDSETFRCKKGYFALKVQGVSDENLKFKNIVAHCPGSTVNQSVFDNSKLKREFESGRYGQYILVGNASYESEKYLLVEQVESQTKGESACKERLSEIRNFVEKMFSEWKKRFPILSSGIRLDMETTVSVIVATAILHNIAKEMKDDLPVDWYQGVILDADQIRQKLIDEC</sequence>
<dbReference type="RefSeq" id="XP_017784326.1">
    <property type="nucleotide sequence ID" value="XM_017928837.1"/>
</dbReference>
<keyword evidence="5" id="KW-0479">Metal-binding</keyword>
<dbReference type="Proteomes" id="UP000695000">
    <property type="component" value="Unplaced"/>
</dbReference>
<comment type="similarity">
    <text evidence="3">Belongs to the HARBI1 family.</text>
</comment>
<dbReference type="PANTHER" id="PTHR22930">
    <property type="match status" value="1"/>
</dbReference>
<dbReference type="GeneID" id="108567998"/>
<evidence type="ECO:0000256" key="6">
    <source>
        <dbReference type="ARBA" id="ARBA00022801"/>
    </source>
</evidence>
<evidence type="ECO:0000256" key="4">
    <source>
        <dbReference type="ARBA" id="ARBA00022722"/>
    </source>
</evidence>
<dbReference type="InterPro" id="IPR027806">
    <property type="entry name" value="HARBI1_dom"/>
</dbReference>
<name>A0ABM1NBX6_NICVS</name>
<gene>
    <name evidence="10" type="primary">LOC108567998</name>
</gene>
<keyword evidence="9" id="KW-1185">Reference proteome</keyword>